<accession>A0A5J4FZ29</accession>
<sequence length="119" mass="14038">MHHTLNIKELQEILLVECFKSKKYDDDYAYLSVLLSDSLCWDRSLTSINHLLSRVLERFESRGINTKQALQHIISRLEYSDFNIQEADKYFIESLFKNDRVEGLALEDDLIIAQNRITK</sequence>
<keyword evidence="2" id="KW-1185">Reference proteome</keyword>
<name>A0A5J4FZ29_9FLAO</name>
<comment type="caution">
    <text evidence="1">The sequence shown here is derived from an EMBL/GenBank/DDBJ whole genome shotgun (WGS) entry which is preliminary data.</text>
</comment>
<proteinExistence type="predicted"/>
<reference evidence="1 2" key="1">
    <citation type="submission" date="2019-08" db="EMBL/GenBank/DDBJ databases">
        <title>Ulvibacter marinistellae sp. nov., isolated from a starfish, Patiria pectinifera.</title>
        <authorList>
            <person name="Kawano K."/>
            <person name="Ushijima N."/>
            <person name="Kihara M."/>
            <person name="Itoh H."/>
        </authorList>
    </citation>
    <scope>NUCLEOTIDE SEQUENCE [LARGE SCALE GENOMIC DNA]</scope>
    <source>
        <strain evidence="1 2">KK4</strain>
    </source>
</reference>
<organism evidence="1 2">
    <name type="scientific">Patiriisocius marinistellae</name>
    <dbReference type="NCBI Taxonomy" id="2494560"/>
    <lineage>
        <taxon>Bacteria</taxon>
        <taxon>Pseudomonadati</taxon>
        <taxon>Bacteroidota</taxon>
        <taxon>Flavobacteriia</taxon>
        <taxon>Flavobacteriales</taxon>
        <taxon>Flavobacteriaceae</taxon>
        <taxon>Patiriisocius</taxon>
    </lineage>
</organism>
<protein>
    <submittedName>
        <fullName evidence="1">Uncharacterized protein</fullName>
    </submittedName>
</protein>
<gene>
    <name evidence="1" type="ORF">ULMS_19320</name>
</gene>
<dbReference type="AlphaFoldDB" id="A0A5J4FZ29"/>
<dbReference type="Proteomes" id="UP000326994">
    <property type="component" value="Unassembled WGS sequence"/>
</dbReference>
<evidence type="ECO:0000313" key="1">
    <source>
        <dbReference type="EMBL" id="GEQ86424.1"/>
    </source>
</evidence>
<dbReference type="EMBL" id="BKCF01000003">
    <property type="protein sequence ID" value="GEQ86424.1"/>
    <property type="molecule type" value="Genomic_DNA"/>
</dbReference>
<evidence type="ECO:0000313" key="2">
    <source>
        <dbReference type="Proteomes" id="UP000326994"/>
    </source>
</evidence>